<protein>
    <submittedName>
        <fullName evidence="1">Uncharacterized protein</fullName>
    </submittedName>
</protein>
<accession>A0AA40KGW4</accession>
<proteinExistence type="predicted"/>
<sequence>MEAEAPSMLAYVPVFRVAVQTSVTTRDLGLRYRNDQVSKQIYKQLLHETFRPSDFSKTPKSRYSFDQII</sequence>
<dbReference type="Proteomes" id="UP001177670">
    <property type="component" value="Unassembled WGS sequence"/>
</dbReference>
<evidence type="ECO:0000313" key="1">
    <source>
        <dbReference type="EMBL" id="KAK1119967.1"/>
    </source>
</evidence>
<reference evidence="1" key="1">
    <citation type="submission" date="2021-10" db="EMBL/GenBank/DDBJ databases">
        <title>Melipona bicolor Genome sequencing and assembly.</title>
        <authorList>
            <person name="Araujo N.S."/>
            <person name="Arias M.C."/>
        </authorList>
    </citation>
    <scope>NUCLEOTIDE SEQUENCE</scope>
    <source>
        <strain evidence="1">USP_2M_L1-L4_2017</strain>
        <tissue evidence="1">Whole body</tissue>
    </source>
</reference>
<dbReference type="AlphaFoldDB" id="A0AA40KGW4"/>
<gene>
    <name evidence="1" type="ORF">K0M31_012696</name>
</gene>
<name>A0AA40KGW4_9HYME</name>
<comment type="caution">
    <text evidence="1">The sequence shown here is derived from an EMBL/GenBank/DDBJ whole genome shotgun (WGS) entry which is preliminary data.</text>
</comment>
<organism evidence="1 2">
    <name type="scientific">Melipona bicolor</name>
    <dbReference type="NCBI Taxonomy" id="60889"/>
    <lineage>
        <taxon>Eukaryota</taxon>
        <taxon>Metazoa</taxon>
        <taxon>Ecdysozoa</taxon>
        <taxon>Arthropoda</taxon>
        <taxon>Hexapoda</taxon>
        <taxon>Insecta</taxon>
        <taxon>Pterygota</taxon>
        <taxon>Neoptera</taxon>
        <taxon>Endopterygota</taxon>
        <taxon>Hymenoptera</taxon>
        <taxon>Apocrita</taxon>
        <taxon>Aculeata</taxon>
        <taxon>Apoidea</taxon>
        <taxon>Anthophila</taxon>
        <taxon>Apidae</taxon>
        <taxon>Melipona</taxon>
    </lineage>
</organism>
<keyword evidence="2" id="KW-1185">Reference proteome</keyword>
<evidence type="ECO:0000313" key="2">
    <source>
        <dbReference type="Proteomes" id="UP001177670"/>
    </source>
</evidence>
<dbReference type="EMBL" id="JAHYIQ010000033">
    <property type="protein sequence ID" value="KAK1119967.1"/>
    <property type="molecule type" value="Genomic_DNA"/>
</dbReference>